<dbReference type="SUPFAM" id="SSF52540">
    <property type="entry name" value="P-loop containing nucleoside triphosphate hydrolases"/>
    <property type="match status" value="1"/>
</dbReference>
<evidence type="ECO:0000256" key="3">
    <source>
        <dbReference type="ARBA" id="ARBA00013368"/>
    </source>
</evidence>
<dbReference type="InterPro" id="IPR027417">
    <property type="entry name" value="P-loop_NTPase"/>
</dbReference>
<dbReference type="AlphaFoldDB" id="A0A2A6Z7T4"/>
<feature type="domain" description="Endonuclease GajA/Old nuclease/RecF-like AAA" evidence="5">
    <location>
        <begin position="1"/>
        <end position="353"/>
    </location>
</feature>
<evidence type="ECO:0000256" key="1">
    <source>
        <dbReference type="ARBA" id="ARBA00006930"/>
    </source>
</evidence>
<evidence type="ECO:0000256" key="2">
    <source>
        <dbReference type="ARBA" id="ARBA00011322"/>
    </source>
</evidence>
<protein>
    <recommendedName>
        <fullName evidence="3">Nuclease SbcCD subunit C</fullName>
    </recommendedName>
</protein>
<feature type="coiled-coil region" evidence="4">
    <location>
        <begin position="392"/>
        <end position="433"/>
    </location>
</feature>
<evidence type="ECO:0000259" key="5">
    <source>
        <dbReference type="Pfam" id="PF13175"/>
    </source>
</evidence>
<dbReference type="Gene3D" id="3.40.50.300">
    <property type="entry name" value="P-loop containing nucleotide triphosphate hydrolases"/>
    <property type="match status" value="1"/>
</dbReference>
<sequence length="654" mass="72641">MELLTLSLENFQGLKHEEIQLDGHSASIYGRNASGKTTIFNAITWLLFGKPSTWAKNWDPKTKGPNGDLHNLEHSATGTFRLDDGQTVILKKTFHEVWKRKRGSAAEEYSGNTIDYQINGVPCKEKEYTAAVQEYCGGEETMKLLTMPDYFPSVMDWQKRREILLDICGDVSDADVIDSAPELKELPEFLKMPGSATKLYKVDEYRKIAAAKKTDLNKKIEAIPNRIDEATRAIDKDLPAAEDLADKLTAAEAEEAKIAEEKRAILAGDTSELRSSLANAKADYAAAKAAYIEEGSEARAEHRKAQEKAENELLEAKTEAANATADARRKKADLEHMKARRAEILDEYKEAAAETWDEHREICPTCGQALPEEKVEELRADFLQRRSAKLEAINAKGKKEASKETITQLEQDIAALEEKAAAAEARADEIYTARKEAINAEPPRPDFSETERGQAIAKTIQTISGQIEAAEQKQSAALREVNERQQAAMNNCRQIRYMQSQTAATERQRQRIAELEAEEKSLAAEYEKTEQGVYLCEVFVKTKVALLTERINSKFKSVSFQLFREQTNGGLADCCEVLVPGEGGAMVPYSTANKAAVVNAGLEIIATLSHHYGVRLPIVVDNAESVTELLPVDSQVIRLVVSAEDESLRVEVDK</sequence>
<dbReference type="PANTHER" id="PTHR32114:SF2">
    <property type="entry name" value="ABC TRANSPORTER ABCH.3"/>
    <property type="match status" value="1"/>
</dbReference>
<proteinExistence type="inferred from homology"/>
<comment type="subunit">
    <text evidence="2">Heterodimer of SbcC and SbcD.</text>
</comment>
<dbReference type="Proteomes" id="UP000220752">
    <property type="component" value="Unassembled WGS sequence"/>
</dbReference>
<feature type="coiled-coil region" evidence="4">
    <location>
        <begin position="292"/>
        <end position="354"/>
    </location>
</feature>
<reference evidence="6 7" key="1">
    <citation type="journal article" date="2017" name="Front. Microbiol.">
        <title>New Insights into the Diversity of the Genus Faecalibacterium.</title>
        <authorList>
            <person name="Benevides L."/>
            <person name="Burman S."/>
            <person name="Martin R."/>
            <person name="Robert V."/>
            <person name="Thomas M."/>
            <person name="Miquel S."/>
            <person name="Chain F."/>
            <person name="Sokol H."/>
            <person name="Bermudez-Humaran L.G."/>
            <person name="Morrison M."/>
            <person name="Langella P."/>
            <person name="Azevedo V.A."/>
            <person name="Chatel J.M."/>
            <person name="Soares S."/>
        </authorList>
    </citation>
    <scope>NUCLEOTIDE SEQUENCE [LARGE SCALE GENOMIC DNA]</scope>
    <source>
        <strain evidence="7">CNCM I-4540</strain>
    </source>
</reference>
<evidence type="ECO:0000256" key="4">
    <source>
        <dbReference type="SAM" id="Coils"/>
    </source>
</evidence>
<keyword evidence="7" id="KW-1185">Reference proteome</keyword>
<evidence type="ECO:0000313" key="6">
    <source>
        <dbReference type="EMBL" id="PDX57417.1"/>
    </source>
</evidence>
<comment type="caution">
    <text evidence="6">The sequence shown here is derived from an EMBL/GenBank/DDBJ whole genome shotgun (WGS) entry which is preliminary data.</text>
</comment>
<evidence type="ECO:0000313" key="7">
    <source>
        <dbReference type="Proteomes" id="UP000220752"/>
    </source>
</evidence>
<dbReference type="InterPro" id="IPR041685">
    <property type="entry name" value="AAA_GajA/Old/RecF-like"/>
</dbReference>
<dbReference type="PANTHER" id="PTHR32114">
    <property type="entry name" value="ABC TRANSPORTER ABCH.3"/>
    <property type="match status" value="1"/>
</dbReference>
<dbReference type="EMBL" id="NMTQ01000037">
    <property type="protein sequence ID" value="PDX57417.1"/>
    <property type="molecule type" value="Genomic_DNA"/>
</dbReference>
<feature type="coiled-coil region" evidence="4">
    <location>
        <begin position="467"/>
        <end position="532"/>
    </location>
</feature>
<name>A0A2A6Z7T4_9FIRM</name>
<gene>
    <name evidence="6" type="ORF">CGS46_12905</name>
</gene>
<accession>A0A2A6Z7T4</accession>
<dbReference type="Pfam" id="PF13175">
    <property type="entry name" value="AAA_15"/>
    <property type="match status" value="1"/>
</dbReference>
<keyword evidence="4" id="KW-0175">Coiled coil</keyword>
<comment type="similarity">
    <text evidence="1">Belongs to the SMC family. SbcC subfamily.</text>
</comment>
<organism evidence="6 7">
    <name type="scientific">Faecalibacterium langellae</name>
    <dbReference type="NCBI Taxonomy" id="3435293"/>
    <lineage>
        <taxon>Bacteria</taxon>
        <taxon>Bacillati</taxon>
        <taxon>Bacillota</taxon>
        <taxon>Clostridia</taxon>
        <taxon>Eubacteriales</taxon>
        <taxon>Oscillospiraceae</taxon>
        <taxon>Faecalibacterium</taxon>
    </lineage>
</organism>